<dbReference type="EMBL" id="MCHX01000004">
    <property type="protein sequence ID" value="OFJ55310.1"/>
    <property type="molecule type" value="Genomic_DNA"/>
</dbReference>
<evidence type="ECO:0000313" key="2">
    <source>
        <dbReference type="EMBL" id="OFJ55310.1"/>
    </source>
</evidence>
<dbReference type="Proteomes" id="UP000178953">
    <property type="component" value="Unassembled WGS sequence"/>
</dbReference>
<protein>
    <submittedName>
        <fullName evidence="2">Uncharacterized protein</fullName>
    </submittedName>
</protein>
<name>A0A1E8QB47_9MYCO</name>
<dbReference type="RefSeq" id="WP_070351542.1">
    <property type="nucleotide sequence ID" value="NZ_CP043474.1"/>
</dbReference>
<evidence type="ECO:0000256" key="1">
    <source>
        <dbReference type="SAM" id="MobiDB-lite"/>
    </source>
</evidence>
<dbReference type="AlphaFoldDB" id="A0A1E8QB47"/>
<gene>
    <name evidence="2" type="ORF">BEL07_02550</name>
</gene>
<proteinExistence type="predicted"/>
<reference evidence="2 3" key="1">
    <citation type="submission" date="2016-09" db="EMBL/GenBank/DDBJ databases">
        <title>genome sequence of Mycobacterium sp. 739 SCH.</title>
        <authorList>
            <person name="Greninger A.L."/>
            <person name="Qin X."/>
            <person name="Jerome K."/>
            <person name="Vora S."/>
            <person name="Quinn K."/>
        </authorList>
    </citation>
    <scope>NUCLEOTIDE SEQUENCE [LARGE SCALE GENOMIC DNA]</scope>
    <source>
        <strain evidence="2 3">SCH</strain>
    </source>
</reference>
<accession>A0A1E8QB47</accession>
<feature type="region of interest" description="Disordered" evidence="1">
    <location>
        <begin position="27"/>
        <end position="67"/>
    </location>
</feature>
<organism evidence="2 3">
    <name type="scientific">Mycolicibacterium grossiae</name>
    <dbReference type="NCBI Taxonomy" id="1552759"/>
    <lineage>
        <taxon>Bacteria</taxon>
        <taxon>Bacillati</taxon>
        <taxon>Actinomycetota</taxon>
        <taxon>Actinomycetes</taxon>
        <taxon>Mycobacteriales</taxon>
        <taxon>Mycobacteriaceae</taxon>
        <taxon>Mycolicibacterium</taxon>
    </lineage>
</organism>
<sequence>MAQLSDKFEEYLAGLSDDEWSALEGRVRKPAAGAPGHGVDGTDGQRPVSHSNAGYQEAVRRGYVKGK</sequence>
<keyword evidence="3" id="KW-1185">Reference proteome</keyword>
<evidence type="ECO:0000313" key="3">
    <source>
        <dbReference type="Proteomes" id="UP000178953"/>
    </source>
</evidence>
<comment type="caution">
    <text evidence="2">The sequence shown here is derived from an EMBL/GenBank/DDBJ whole genome shotgun (WGS) entry which is preliminary data.</text>
</comment>